<keyword evidence="1" id="KW-0175">Coiled coil</keyword>
<dbReference type="Proteomes" id="UP000799444">
    <property type="component" value="Unassembled WGS sequence"/>
</dbReference>
<evidence type="ECO:0000256" key="2">
    <source>
        <dbReference type="SAM" id="MobiDB-lite"/>
    </source>
</evidence>
<keyword evidence="4" id="KW-1185">Reference proteome</keyword>
<proteinExistence type="predicted"/>
<evidence type="ECO:0000313" key="4">
    <source>
        <dbReference type="Proteomes" id="UP000799444"/>
    </source>
</evidence>
<feature type="compositionally biased region" description="Acidic residues" evidence="2">
    <location>
        <begin position="203"/>
        <end position="215"/>
    </location>
</feature>
<sequence length="335" mass="39442">MNRNSGSDEAPSQFDELVQYIKNAGAFDRLKDLPRASQFLWATIPLQVRQEFAAYALVDRRLLLGEGKDWLIWAYIFNHKKMKIRVEDAASRKIDCSDFSQYPMKFPFSVFNRKKDITNLTFLVKCYFLQSGLVQHIFPESSQKRYFQQIVRILYRVDMVNRSRTAGTAVAPIHRRLYDLARPSEEDEESTESEGQEDREQNQDQEEEQEEWEEWEGFQNEIAHELEEEEEEMQEGYPQNVNESSAAHDPAGEFHDAPTLSGTKRKASTYPKRLEYVEEKKKEKRLKLEELNDVEKRRSELQSRIKELQEEIDNEVDNIPMEDLLRNLKGPTFEG</sequence>
<feature type="region of interest" description="Disordered" evidence="2">
    <location>
        <begin position="182"/>
        <end position="215"/>
    </location>
</feature>
<organism evidence="3 4">
    <name type="scientific">Polyplosphaeria fusca</name>
    <dbReference type="NCBI Taxonomy" id="682080"/>
    <lineage>
        <taxon>Eukaryota</taxon>
        <taxon>Fungi</taxon>
        <taxon>Dikarya</taxon>
        <taxon>Ascomycota</taxon>
        <taxon>Pezizomycotina</taxon>
        <taxon>Dothideomycetes</taxon>
        <taxon>Pleosporomycetidae</taxon>
        <taxon>Pleosporales</taxon>
        <taxon>Tetraplosphaeriaceae</taxon>
        <taxon>Polyplosphaeria</taxon>
    </lineage>
</organism>
<reference evidence="3" key="1">
    <citation type="journal article" date="2020" name="Stud. Mycol.">
        <title>101 Dothideomycetes genomes: a test case for predicting lifestyles and emergence of pathogens.</title>
        <authorList>
            <person name="Haridas S."/>
            <person name="Albert R."/>
            <person name="Binder M."/>
            <person name="Bloem J."/>
            <person name="Labutti K."/>
            <person name="Salamov A."/>
            <person name="Andreopoulos B."/>
            <person name="Baker S."/>
            <person name="Barry K."/>
            <person name="Bills G."/>
            <person name="Bluhm B."/>
            <person name="Cannon C."/>
            <person name="Castanera R."/>
            <person name="Culley D."/>
            <person name="Daum C."/>
            <person name="Ezra D."/>
            <person name="Gonzalez J."/>
            <person name="Henrissat B."/>
            <person name="Kuo A."/>
            <person name="Liang C."/>
            <person name="Lipzen A."/>
            <person name="Lutzoni F."/>
            <person name="Magnuson J."/>
            <person name="Mondo S."/>
            <person name="Nolan M."/>
            <person name="Ohm R."/>
            <person name="Pangilinan J."/>
            <person name="Park H.-J."/>
            <person name="Ramirez L."/>
            <person name="Alfaro M."/>
            <person name="Sun H."/>
            <person name="Tritt A."/>
            <person name="Yoshinaga Y."/>
            <person name="Zwiers L.-H."/>
            <person name="Turgeon B."/>
            <person name="Goodwin S."/>
            <person name="Spatafora J."/>
            <person name="Crous P."/>
            <person name="Grigoriev I."/>
        </authorList>
    </citation>
    <scope>NUCLEOTIDE SEQUENCE</scope>
    <source>
        <strain evidence="3">CBS 125425</strain>
    </source>
</reference>
<accession>A0A9P4R408</accession>
<feature type="compositionally biased region" description="Acidic residues" evidence="2">
    <location>
        <begin position="185"/>
        <end position="195"/>
    </location>
</feature>
<comment type="caution">
    <text evidence="3">The sequence shown here is derived from an EMBL/GenBank/DDBJ whole genome shotgun (WGS) entry which is preliminary data.</text>
</comment>
<gene>
    <name evidence="3" type="ORF">EJ04DRAFT_519860</name>
</gene>
<evidence type="ECO:0000313" key="3">
    <source>
        <dbReference type="EMBL" id="KAF2738903.1"/>
    </source>
</evidence>
<protein>
    <submittedName>
        <fullName evidence="3">Uncharacterized protein</fullName>
    </submittedName>
</protein>
<dbReference type="EMBL" id="ML996106">
    <property type="protein sequence ID" value="KAF2738903.1"/>
    <property type="molecule type" value="Genomic_DNA"/>
</dbReference>
<feature type="region of interest" description="Disordered" evidence="2">
    <location>
        <begin position="227"/>
        <end position="271"/>
    </location>
</feature>
<feature type="coiled-coil region" evidence="1">
    <location>
        <begin position="274"/>
        <end position="318"/>
    </location>
</feature>
<name>A0A9P4R408_9PLEO</name>
<dbReference type="AlphaFoldDB" id="A0A9P4R408"/>
<evidence type="ECO:0000256" key="1">
    <source>
        <dbReference type="SAM" id="Coils"/>
    </source>
</evidence>